<sequence>MLFEDGQIHKEAKAKPDRLFSGYKEAADLRRYIEYFPIVRAGDEVTLPFDNVMHDQDECERTFWLFYGSRGSAVKLFEDGQIHKAKSDRLRVTEKCSLVIKKVTEEDAGVYLCSQFNRSGEERSHSRVYLSVVTMTEHQDNDEVKLDCSVETEGWCEHPVKWLLQGRDVDKDHREINTSHPQSSGDATTTGTPGLLRLILVSVGLAALIVTVVTVHIWTRAKGGKKQMRKNLEQNDEDEDEVDYVNDGGASASV</sequence>
<dbReference type="Gene3D" id="2.60.40.10">
    <property type="entry name" value="Immunoglobulins"/>
    <property type="match status" value="1"/>
</dbReference>
<dbReference type="InterPro" id="IPR013106">
    <property type="entry name" value="Ig_V-set"/>
</dbReference>
<dbReference type="AlphaFoldDB" id="A0AAD6ABS5"/>
<dbReference type="Proteomes" id="UP001219934">
    <property type="component" value="Unassembled WGS sequence"/>
</dbReference>
<gene>
    <name evidence="4" type="ORF">JOQ06_027783</name>
</gene>
<dbReference type="SUPFAM" id="SSF48726">
    <property type="entry name" value="Immunoglobulin"/>
    <property type="match status" value="1"/>
</dbReference>
<feature type="compositionally biased region" description="Acidic residues" evidence="1">
    <location>
        <begin position="234"/>
        <end position="244"/>
    </location>
</feature>
<evidence type="ECO:0000259" key="3">
    <source>
        <dbReference type="SMART" id="SM00409"/>
    </source>
</evidence>
<keyword evidence="2" id="KW-1133">Transmembrane helix</keyword>
<feature type="domain" description="Immunoglobulin" evidence="3">
    <location>
        <begin position="34"/>
        <end position="133"/>
    </location>
</feature>
<comment type="caution">
    <text evidence="4">The sequence shown here is derived from an EMBL/GenBank/DDBJ whole genome shotgun (WGS) entry which is preliminary data.</text>
</comment>
<keyword evidence="2" id="KW-0812">Transmembrane</keyword>
<dbReference type="EMBL" id="JAPTMU010000093">
    <property type="protein sequence ID" value="KAJ4921967.1"/>
    <property type="molecule type" value="Genomic_DNA"/>
</dbReference>
<feature type="transmembrane region" description="Helical" evidence="2">
    <location>
        <begin position="195"/>
        <end position="219"/>
    </location>
</feature>
<dbReference type="InterPro" id="IPR036179">
    <property type="entry name" value="Ig-like_dom_sf"/>
</dbReference>
<keyword evidence="5" id="KW-1185">Reference proteome</keyword>
<dbReference type="SMART" id="SM00409">
    <property type="entry name" value="IG"/>
    <property type="match status" value="1"/>
</dbReference>
<dbReference type="InterPro" id="IPR003599">
    <property type="entry name" value="Ig_sub"/>
</dbReference>
<proteinExistence type="predicted"/>
<accession>A0AAD6ABS5</accession>
<dbReference type="PANTHER" id="PTHR11422">
    <property type="entry name" value="T-CELL SURFACE GLYCOPROTEIN CD4"/>
    <property type="match status" value="1"/>
</dbReference>
<name>A0AAD6ABS5_9TELE</name>
<dbReference type="Pfam" id="PF07686">
    <property type="entry name" value="V-set"/>
    <property type="match status" value="1"/>
</dbReference>
<evidence type="ECO:0000313" key="4">
    <source>
        <dbReference type="EMBL" id="KAJ4921967.1"/>
    </source>
</evidence>
<keyword evidence="2" id="KW-0472">Membrane</keyword>
<dbReference type="InterPro" id="IPR013783">
    <property type="entry name" value="Ig-like_fold"/>
</dbReference>
<protein>
    <recommendedName>
        <fullName evidence="3">Immunoglobulin domain-containing protein</fullName>
    </recommendedName>
</protein>
<evidence type="ECO:0000256" key="2">
    <source>
        <dbReference type="SAM" id="Phobius"/>
    </source>
</evidence>
<feature type="region of interest" description="Disordered" evidence="1">
    <location>
        <begin position="225"/>
        <end position="254"/>
    </location>
</feature>
<reference evidence="4" key="1">
    <citation type="submission" date="2022-11" db="EMBL/GenBank/DDBJ databases">
        <title>Chromosome-level genome of Pogonophryne albipinna.</title>
        <authorList>
            <person name="Jo E."/>
        </authorList>
    </citation>
    <scope>NUCLEOTIDE SEQUENCE</scope>
    <source>
        <strain evidence="4">SGF0006</strain>
        <tissue evidence="4">Muscle</tissue>
    </source>
</reference>
<organism evidence="4 5">
    <name type="scientific">Pogonophryne albipinna</name>
    <dbReference type="NCBI Taxonomy" id="1090488"/>
    <lineage>
        <taxon>Eukaryota</taxon>
        <taxon>Metazoa</taxon>
        <taxon>Chordata</taxon>
        <taxon>Craniata</taxon>
        <taxon>Vertebrata</taxon>
        <taxon>Euteleostomi</taxon>
        <taxon>Actinopterygii</taxon>
        <taxon>Neopterygii</taxon>
        <taxon>Teleostei</taxon>
        <taxon>Neoteleostei</taxon>
        <taxon>Acanthomorphata</taxon>
        <taxon>Eupercaria</taxon>
        <taxon>Perciformes</taxon>
        <taxon>Notothenioidei</taxon>
        <taxon>Pogonophryne</taxon>
    </lineage>
</organism>
<evidence type="ECO:0000256" key="1">
    <source>
        <dbReference type="SAM" id="MobiDB-lite"/>
    </source>
</evidence>
<evidence type="ECO:0000313" key="5">
    <source>
        <dbReference type="Proteomes" id="UP001219934"/>
    </source>
</evidence>